<organism evidence="1 2">
    <name type="scientific">Orbilia ellipsospora</name>
    <dbReference type="NCBI Taxonomy" id="2528407"/>
    <lineage>
        <taxon>Eukaryota</taxon>
        <taxon>Fungi</taxon>
        <taxon>Dikarya</taxon>
        <taxon>Ascomycota</taxon>
        <taxon>Pezizomycotina</taxon>
        <taxon>Orbiliomycetes</taxon>
        <taxon>Orbiliales</taxon>
        <taxon>Orbiliaceae</taxon>
        <taxon>Orbilia</taxon>
    </lineage>
</organism>
<name>A0AAV9WVW3_9PEZI</name>
<evidence type="ECO:0000313" key="2">
    <source>
        <dbReference type="Proteomes" id="UP001365542"/>
    </source>
</evidence>
<dbReference type="AlphaFoldDB" id="A0AAV9WVW3"/>
<reference evidence="1 2" key="1">
    <citation type="submission" date="2019-10" db="EMBL/GenBank/DDBJ databases">
        <authorList>
            <person name="Palmer J.M."/>
        </authorList>
    </citation>
    <scope>NUCLEOTIDE SEQUENCE [LARGE SCALE GENOMIC DNA]</scope>
    <source>
        <strain evidence="1 2">TWF694</strain>
    </source>
</reference>
<gene>
    <name evidence="1" type="ORF">TWF694_004573</name>
</gene>
<protein>
    <submittedName>
        <fullName evidence="1">Uncharacterized protein</fullName>
    </submittedName>
</protein>
<sequence>MAPLWEIEQFCIKTNNSSEVCDTLFANGQMQVPLDVSIRAVKGTETYKLTDAELDTIKIVYYNNTTKELGFGFSKGWYCMVKENEYLHTLDTTSSVASSNPDQTVQVKRFWVSTKKKETADFAARVLQPDIGEDGEVTQMKITTSFASFNSHVTLTGISPINYTTDNITITTEDTSSGTYQWDVDDNGKCQKEEKWTQKTWYLSTSNYPLHKWTAWDVELDQWGGTVELRHCYAYRTHSNNLKLFFAWNKGDEFSRNVGVEVSHMDGKNRTAKAWAGIKVNRKKNAVCLCRVNFDSSAGIWGAEWDFPSCFITLWDVYGNYGVIGASYSEDRDSVVVKNTEGKSKGRTWYT</sequence>
<dbReference type="Proteomes" id="UP001365542">
    <property type="component" value="Unassembled WGS sequence"/>
</dbReference>
<accession>A0AAV9WVW3</accession>
<proteinExistence type="predicted"/>
<keyword evidence="2" id="KW-1185">Reference proteome</keyword>
<dbReference type="EMBL" id="JAVHJO010000015">
    <property type="protein sequence ID" value="KAK6527589.1"/>
    <property type="molecule type" value="Genomic_DNA"/>
</dbReference>
<evidence type="ECO:0000313" key="1">
    <source>
        <dbReference type="EMBL" id="KAK6527589.1"/>
    </source>
</evidence>
<comment type="caution">
    <text evidence="1">The sequence shown here is derived from an EMBL/GenBank/DDBJ whole genome shotgun (WGS) entry which is preliminary data.</text>
</comment>